<evidence type="ECO:0000256" key="11">
    <source>
        <dbReference type="SAM" id="MobiDB-lite"/>
    </source>
</evidence>
<feature type="compositionally biased region" description="Low complexity" evidence="11">
    <location>
        <begin position="565"/>
        <end position="574"/>
    </location>
</feature>
<evidence type="ECO:0000259" key="13">
    <source>
        <dbReference type="PROSITE" id="PS51201"/>
    </source>
</evidence>
<evidence type="ECO:0000256" key="2">
    <source>
        <dbReference type="ARBA" id="ARBA00022448"/>
    </source>
</evidence>
<feature type="domain" description="RCK N-terminal" evidence="13">
    <location>
        <begin position="176"/>
        <end position="321"/>
    </location>
</feature>
<keyword evidence="3" id="KW-0633">Potassium transport</keyword>
<feature type="chain" id="PRO_5012689085" evidence="12">
    <location>
        <begin position="20"/>
        <end position="592"/>
    </location>
</feature>
<dbReference type="Pfam" id="PF22614">
    <property type="entry name" value="Slo-like_RCK"/>
    <property type="match status" value="1"/>
</dbReference>
<feature type="region of interest" description="Disordered" evidence="11">
    <location>
        <begin position="549"/>
        <end position="592"/>
    </location>
</feature>
<feature type="compositionally biased region" description="Polar residues" evidence="11">
    <location>
        <begin position="575"/>
        <end position="586"/>
    </location>
</feature>
<feature type="compositionally biased region" description="Low complexity" evidence="11">
    <location>
        <begin position="86"/>
        <end position="95"/>
    </location>
</feature>
<sequence>YLLFSFFIILNILPCFCSSCPVHLIPPSSGSTSGRRTARNGKHQLGNIAGQLTAAIESKQQQQSQQANTRTNSPVKQQGITGQPPSSGTQQQLTGSSFGPQMHLAYEVKKLMPAAARLTDTSLSVAPSAGFIDSKDFDFEKTEMKYDSTGMFHWCPARPIEDCILDRNQAAMTVLNGHVVVCLFADPDSPLIGLRNLVMPLRASNFHYHELKHVVIVGNVEYLRREWKMLQNLPKISVLNGSPLSRADLRAVNINLCDMCVILSAKIPSSDDPTLADKEAILASLNIKAMTFDDTIGVITNNAACPDPGSRIPGSSPPPLVVQRRGSVYGSNVPLITELVNDTNVQFLDQDDDDDPDTELYLTQPFACGTAFAVSVLDSLMSTTYFNANALTLIRSLITGGATPELELILAEGAGLRGGYSTLETLKNRDRCRVGQISLYDGPLAKYGESGKYGDLFVYALRQYGMLCIGVYRFRDTSGTAEASTKRYVITNPPADLILIPSDMIFVLLQFDPGLEYYKDRGRGTSRQLSSTSATSGAIMGMETNNLQSSSNVGGSVGGNIVQASQSQPPQSSQTPNILSMSTAGQHGQPPS</sequence>
<keyword evidence="15" id="KW-1185">Reference proteome</keyword>
<keyword evidence="8" id="KW-0406">Ion transport</keyword>
<dbReference type="AlphaFoldDB" id="A0A1Y3BG12"/>
<evidence type="ECO:0000256" key="12">
    <source>
        <dbReference type="SAM" id="SignalP"/>
    </source>
</evidence>
<keyword evidence="5" id="KW-0631">Potassium channel</keyword>
<keyword evidence="6" id="KW-0630">Potassium</keyword>
<keyword evidence="4" id="KW-0812">Transmembrane</keyword>
<dbReference type="InterPro" id="IPR048735">
    <property type="entry name" value="Slowpoke-like_C"/>
</dbReference>
<evidence type="ECO:0000313" key="14">
    <source>
        <dbReference type="EMBL" id="OTF79859.1"/>
    </source>
</evidence>
<dbReference type="PANTHER" id="PTHR10027:SF33">
    <property type="entry name" value="CALCIUM-ACTIVATED POTASSIUM CHANNEL SUBUNIT ALPHA-1-RELATED"/>
    <property type="match status" value="1"/>
</dbReference>
<evidence type="ECO:0000256" key="6">
    <source>
        <dbReference type="ARBA" id="ARBA00022958"/>
    </source>
</evidence>
<feature type="non-terminal residue" evidence="14">
    <location>
        <position position="1"/>
    </location>
</feature>
<evidence type="ECO:0000256" key="3">
    <source>
        <dbReference type="ARBA" id="ARBA00022538"/>
    </source>
</evidence>
<evidence type="ECO:0000256" key="9">
    <source>
        <dbReference type="ARBA" id="ARBA00023136"/>
    </source>
</evidence>
<name>A0A1Y3BG12_EURMA</name>
<keyword evidence="7" id="KW-1133">Transmembrane helix</keyword>
<dbReference type="InterPro" id="IPR003148">
    <property type="entry name" value="RCK_N"/>
</dbReference>
<gene>
    <name evidence="14" type="ORF">BLA29_000935</name>
</gene>
<feature type="compositionally biased region" description="Polar residues" evidence="11">
    <location>
        <begin position="67"/>
        <end position="85"/>
    </location>
</feature>
<keyword evidence="12" id="KW-0732">Signal</keyword>
<accession>A0A1Y3BG12</accession>
<dbReference type="PANTHER" id="PTHR10027">
    <property type="entry name" value="CALCIUM-ACTIVATED POTASSIUM CHANNEL ALPHA CHAIN"/>
    <property type="match status" value="1"/>
</dbReference>
<dbReference type="InterPro" id="IPR047871">
    <property type="entry name" value="K_chnl_Slo-like"/>
</dbReference>
<dbReference type="GO" id="GO:0045211">
    <property type="term" value="C:postsynaptic membrane"/>
    <property type="evidence" value="ECO:0007669"/>
    <property type="project" value="TreeGrafter"/>
</dbReference>
<evidence type="ECO:0000256" key="5">
    <source>
        <dbReference type="ARBA" id="ARBA00022826"/>
    </source>
</evidence>
<dbReference type="Pfam" id="PF21014">
    <property type="entry name" value="Slowpoke_C"/>
    <property type="match status" value="1"/>
</dbReference>
<organism evidence="14 15">
    <name type="scientific">Euroglyphus maynei</name>
    <name type="common">Mayne's house dust mite</name>
    <dbReference type="NCBI Taxonomy" id="6958"/>
    <lineage>
        <taxon>Eukaryota</taxon>
        <taxon>Metazoa</taxon>
        <taxon>Ecdysozoa</taxon>
        <taxon>Arthropoda</taxon>
        <taxon>Chelicerata</taxon>
        <taxon>Arachnida</taxon>
        <taxon>Acari</taxon>
        <taxon>Acariformes</taxon>
        <taxon>Sarcoptiformes</taxon>
        <taxon>Astigmata</taxon>
        <taxon>Psoroptidia</taxon>
        <taxon>Analgoidea</taxon>
        <taxon>Pyroglyphidae</taxon>
        <taxon>Pyroglyphinae</taxon>
        <taxon>Euroglyphus</taxon>
    </lineage>
</organism>
<feature type="region of interest" description="Disordered" evidence="11">
    <location>
        <begin position="59"/>
        <end position="95"/>
    </location>
</feature>
<dbReference type="Proteomes" id="UP000194236">
    <property type="component" value="Unassembled WGS sequence"/>
</dbReference>
<protein>
    <submittedName>
        <fullName evidence="14">Calcium-activated potassium channel slowpoke-like protein</fullName>
    </submittedName>
</protein>
<evidence type="ECO:0000256" key="7">
    <source>
        <dbReference type="ARBA" id="ARBA00022989"/>
    </source>
</evidence>
<proteinExistence type="predicted"/>
<feature type="signal peptide" evidence="12">
    <location>
        <begin position="1"/>
        <end position="19"/>
    </location>
</feature>
<reference evidence="14 15" key="1">
    <citation type="submission" date="2017-03" db="EMBL/GenBank/DDBJ databases">
        <title>Genome Survey of Euroglyphus maynei.</title>
        <authorList>
            <person name="Arlian L.G."/>
            <person name="Morgan M.S."/>
            <person name="Rider S.D."/>
        </authorList>
    </citation>
    <scope>NUCLEOTIDE SEQUENCE [LARGE SCALE GENOMIC DNA]</scope>
    <source>
        <strain evidence="14">Arlian Lab</strain>
        <tissue evidence="14">Whole body</tissue>
    </source>
</reference>
<keyword evidence="9" id="KW-0472">Membrane</keyword>
<evidence type="ECO:0000256" key="8">
    <source>
        <dbReference type="ARBA" id="ARBA00023065"/>
    </source>
</evidence>
<dbReference type="EMBL" id="MUJZ01021033">
    <property type="protein sequence ID" value="OTF79859.1"/>
    <property type="molecule type" value="Genomic_DNA"/>
</dbReference>
<comment type="subcellular location">
    <subcellularLocation>
        <location evidence="1">Membrane</location>
        <topology evidence="1">Multi-pass membrane protein</topology>
    </subcellularLocation>
</comment>
<keyword evidence="10 14" id="KW-0407">Ion channel</keyword>
<dbReference type="Gene3D" id="3.40.50.720">
    <property type="entry name" value="NAD(P)-binding Rossmann-like Domain"/>
    <property type="match status" value="1"/>
</dbReference>
<evidence type="ECO:0000256" key="1">
    <source>
        <dbReference type="ARBA" id="ARBA00004141"/>
    </source>
</evidence>
<evidence type="ECO:0000256" key="4">
    <source>
        <dbReference type="ARBA" id="ARBA00022692"/>
    </source>
</evidence>
<comment type="caution">
    <text evidence="14">The sequence shown here is derived from an EMBL/GenBank/DDBJ whole genome shotgun (WGS) entry which is preliminary data.</text>
</comment>
<keyword evidence="2" id="KW-0813">Transport</keyword>
<evidence type="ECO:0000256" key="10">
    <source>
        <dbReference type="ARBA" id="ARBA00023303"/>
    </source>
</evidence>
<dbReference type="PROSITE" id="PS51201">
    <property type="entry name" value="RCK_N"/>
    <property type="match status" value="1"/>
</dbReference>
<dbReference type="GO" id="GO:0060072">
    <property type="term" value="F:large conductance calcium-activated potassium channel activity"/>
    <property type="evidence" value="ECO:0007669"/>
    <property type="project" value="TreeGrafter"/>
</dbReference>
<dbReference type="OrthoDB" id="10035564at2759"/>
<evidence type="ECO:0000313" key="15">
    <source>
        <dbReference type="Proteomes" id="UP000194236"/>
    </source>
</evidence>